<keyword evidence="2" id="KW-0813">Transport</keyword>
<dbReference type="SUPFAM" id="SSF53850">
    <property type="entry name" value="Periplasmic binding protein-like II"/>
    <property type="match status" value="1"/>
</dbReference>
<dbReference type="EMBL" id="JAHHIF010000008">
    <property type="protein sequence ID" value="MBW4544325.1"/>
    <property type="molecule type" value="Genomic_DNA"/>
</dbReference>
<evidence type="ECO:0000256" key="1">
    <source>
        <dbReference type="ARBA" id="ARBA00008520"/>
    </source>
</evidence>
<gene>
    <name evidence="5" type="ORF">KME25_07780</name>
</gene>
<dbReference type="GO" id="GO:0055052">
    <property type="term" value="C:ATP-binding cassette (ABC) transporter complex, substrate-binding subunit-containing"/>
    <property type="evidence" value="ECO:0007669"/>
    <property type="project" value="TreeGrafter"/>
</dbReference>
<organism evidence="5 6">
    <name type="scientific">Symplocastrum torsivum CPER-KK1</name>
    <dbReference type="NCBI Taxonomy" id="450513"/>
    <lineage>
        <taxon>Bacteria</taxon>
        <taxon>Bacillati</taxon>
        <taxon>Cyanobacteriota</taxon>
        <taxon>Cyanophyceae</taxon>
        <taxon>Oscillatoriophycideae</taxon>
        <taxon>Oscillatoriales</taxon>
        <taxon>Microcoleaceae</taxon>
        <taxon>Symplocastrum</taxon>
    </lineage>
</organism>
<accession>A0A951PI74</accession>
<dbReference type="AlphaFoldDB" id="A0A951PI74"/>
<dbReference type="PANTHER" id="PTHR30061:SF50">
    <property type="entry name" value="MALTOSE_MALTODEXTRIN-BINDING PERIPLASMIC PROTEIN"/>
    <property type="match status" value="1"/>
</dbReference>
<keyword evidence="3" id="KW-0732">Signal</keyword>
<sequence>MKNFGFSTARIFILLLVAVTVLLSACSGVSVSSEHQMLTVWSSYANQDIEILIKNYQTVRPNVEVIHTSEGLLNYFSFLKERMSQGLGPDLAIVPDQVLPSLIEAGIIEDLEKYSLDTSNFYSKALVSLRTENKHLYGVPFGFQTIALCYNRDQTSDPPTTLEAVLDQANQGKGIAIDPSFLNSVWGVGAMGGTFFNSIDQFTLEEDSLSRWLSWLKNAQQAPNIYIDNRRDVLFDLFATGKVAYFPCWTFELSAFQKKLGNQLGVAVLPGNLNSASPALVTDSLVLNVHASAAQKKLALDFAEFVTRREQQLAFQSAQDAIIIPINPKVLVDRRLLPIRRSLIEQVQNSFPIPIAQFRYQTNRLVYYGNAIYTQVMQGDISPIEGARQFINQINQSAEGKVINGSASITNAVGSNNVQTDITPKADYLLQLFRIQWQILRRPFIWLQMVLFTVVVLLVWLIARGLNRFISNFSQRFTE</sequence>
<evidence type="ECO:0000256" key="4">
    <source>
        <dbReference type="SAM" id="Phobius"/>
    </source>
</evidence>
<dbReference type="GO" id="GO:1901982">
    <property type="term" value="F:maltose binding"/>
    <property type="evidence" value="ECO:0007669"/>
    <property type="project" value="TreeGrafter"/>
</dbReference>
<protein>
    <submittedName>
        <fullName evidence="5">ABC transporter substrate-binding protein</fullName>
    </submittedName>
</protein>
<comment type="similarity">
    <text evidence="1">Belongs to the bacterial solute-binding protein 1 family.</text>
</comment>
<reference evidence="5" key="2">
    <citation type="journal article" date="2022" name="Microbiol. Resour. Announc.">
        <title>Metagenome Sequencing to Explore Phylogenomics of Terrestrial Cyanobacteria.</title>
        <authorList>
            <person name="Ward R.D."/>
            <person name="Stajich J.E."/>
            <person name="Johansen J.R."/>
            <person name="Huntemann M."/>
            <person name="Clum A."/>
            <person name="Foster B."/>
            <person name="Foster B."/>
            <person name="Roux S."/>
            <person name="Palaniappan K."/>
            <person name="Varghese N."/>
            <person name="Mukherjee S."/>
            <person name="Reddy T.B.K."/>
            <person name="Daum C."/>
            <person name="Copeland A."/>
            <person name="Chen I.A."/>
            <person name="Ivanova N.N."/>
            <person name="Kyrpides N.C."/>
            <person name="Shapiro N."/>
            <person name="Eloe-Fadrosh E.A."/>
            <person name="Pietrasiak N."/>
        </authorList>
    </citation>
    <scope>NUCLEOTIDE SEQUENCE</scope>
    <source>
        <strain evidence="5">CPER-KK1</strain>
    </source>
</reference>
<proteinExistence type="inferred from homology"/>
<evidence type="ECO:0000256" key="3">
    <source>
        <dbReference type="ARBA" id="ARBA00022729"/>
    </source>
</evidence>
<dbReference type="Proteomes" id="UP000753908">
    <property type="component" value="Unassembled WGS sequence"/>
</dbReference>
<dbReference type="Gene3D" id="3.40.190.10">
    <property type="entry name" value="Periplasmic binding protein-like II"/>
    <property type="match status" value="1"/>
</dbReference>
<evidence type="ECO:0000313" key="5">
    <source>
        <dbReference type="EMBL" id="MBW4544325.1"/>
    </source>
</evidence>
<comment type="caution">
    <text evidence="5">The sequence shown here is derived from an EMBL/GenBank/DDBJ whole genome shotgun (WGS) entry which is preliminary data.</text>
</comment>
<name>A0A951PI74_9CYAN</name>
<evidence type="ECO:0000256" key="2">
    <source>
        <dbReference type="ARBA" id="ARBA00022448"/>
    </source>
</evidence>
<dbReference type="GO" id="GO:0015768">
    <property type="term" value="P:maltose transport"/>
    <property type="evidence" value="ECO:0007669"/>
    <property type="project" value="TreeGrafter"/>
</dbReference>
<dbReference type="GO" id="GO:0042956">
    <property type="term" value="P:maltodextrin transmembrane transport"/>
    <property type="evidence" value="ECO:0007669"/>
    <property type="project" value="TreeGrafter"/>
</dbReference>
<keyword evidence="4" id="KW-0472">Membrane</keyword>
<dbReference type="PROSITE" id="PS51257">
    <property type="entry name" value="PROKAR_LIPOPROTEIN"/>
    <property type="match status" value="1"/>
</dbReference>
<dbReference type="PANTHER" id="PTHR30061">
    <property type="entry name" value="MALTOSE-BINDING PERIPLASMIC PROTEIN"/>
    <property type="match status" value="1"/>
</dbReference>
<reference evidence="5" key="1">
    <citation type="submission" date="2021-05" db="EMBL/GenBank/DDBJ databases">
        <authorList>
            <person name="Pietrasiak N."/>
            <person name="Ward R."/>
            <person name="Stajich J.E."/>
            <person name="Kurbessoian T."/>
        </authorList>
    </citation>
    <scope>NUCLEOTIDE SEQUENCE</scope>
    <source>
        <strain evidence="5">CPER-KK1</strain>
    </source>
</reference>
<keyword evidence="4" id="KW-1133">Transmembrane helix</keyword>
<dbReference type="Pfam" id="PF13416">
    <property type="entry name" value="SBP_bac_8"/>
    <property type="match status" value="1"/>
</dbReference>
<feature type="transmembrane region" description="Helical" evidence="4">
    <location>
        <begin position="444"/>
        <end position="463"/>
    </location>
</feature>
<dbReference type="InterPro" id="IPR006059">
    <property type="entry name" value="SBP"/>
</dbReference>
<evidence type="ECO:0000313" key="6">
    <source>
        <dbReference type="Proteomes" id="UP000753908"/>
    </source>
</evidence>
<keyword evidence="4" id="KW-0812">Transmembrane</keyword>